<feature type="compositionally biased region" description="Basic and acidic residues" evidence="1">
    <location>
        <begin position="509"/>
        <end position="524"/>
    </location>
</feature>
<feature type="compositionally biased region" description="Basic residues" evidence="1">
    <location>
        <begin position="642"/>
        <end position="651"/>
    </location>
</feature>
<feature type="compositionally biased region" description="Polar residues" evidence="1">
    <location>
        <begin position="560"/>
        <end position="580"/>
    </location>
</feature>
<keyword evidence="3" id="KW-1185">Reference proteome</keyword>
<name>A0A9D3SM26_9TELE</name>
<dbReference type="PROSITE" id="PS50896">
    <property type="entry name" value="LISH"/>
    <property type="match status" value="1"/>
</dbReference>
<gene>
    <name evidence="2" type="ORF">KOW79_012409</name>
</gene>
<reference evidence="2 3" key="1">
    <citation type="submission" date="2021-06" db="EMBL/GenBank/DDBJ databases">
        <title>Chromosome-level genome assembly of the red-tail catfish (Hemibagrus wyckioides).</title>
        <authorList>
            <person name="Shao F."/>
        </authorList>
    </citation>
    <scope>NUCLEOTIDE SEQUENCE [LARGE SCALE GENOMIC DNA]</scope>
    <source>
        <strain evidence="2">EC202008001</strain>
        <tissue evidence="2">Blood</tissue>
    </source>
</reference>
<feature type="region of interest" description="Disordered" evidence="1">
    <location>
        <begin position="61"/>
        <end position="131"/>
    </location>
</feature>
<feature type="compositionally biased region" description="Basic and acidic residues" evidence="1">
    <location>
        <begin position="266"/>
        <end position="284"/>
    </location>
</feature>
<dbReference type="OrthoDB" id="9838304at2759"/>
<feature type="compositionally biased region" description="Basic residues" evidence="1">
    <location>
        <begin position="164"/>
        <end position="184"/>
    </location>
</feature>
<evidence type="ECO:0008006" key="4">
    <source>
        <dbReference type="Google" id="ProtNLM"/>
    </source>
</evidence>
<proteinExistence type="predicted"/>
<dbReference type="EMBL" id="JAHKSW010000014">
    <property type="protein sequence ID" value="KAG7324393.1"/>
    <property type="molecule type" value="Genomic_DNA"/>
</dbReference>
<evidence type="ECO:0000313" key="2">
    <source>
        <dbReference type="EMBL" id="KAG7324393.1"/>
    </source>
</evidence>
<dbReference type="AlphaFoldDB" id="A0A9D3SM26"/>
<feature type="compositionally biased region" description="Polar residues" evidence="1">
    <location>
        <begin position="367"/>
        <end position="395"/>
    </location>
</feature>
<sequence>MASKETGASEHALIDLIYRHLKESGYKKAASALKQHAPQVKSGTVKVSLSDIFKKWLSEEQEKKNDEGKASQTGAESTTNAAHNTRREKKKPATPRNQKRKRSEVKTCKISSVVEDHKKGGDSDLDSDSSLDVDKWKKLALQLSDADFAKMDAFTNFTTSTAKSTKKRKPAQPKKQPLPKKTKAKTATTPTKTDKKSTAKKASESDKIKTPSEKAIITDPNVKSPESKTAPRLSDQVATPKTAVSNGLSESDGTKVKRKKKQSLSKSHDIETPSKKAEKEKTTESEPADTPCRMTRSKSNADVTTPGCLETPSRVTDPDEHGIQTSQCGSDSVELSELNSPKHSKTRETKAKKDKSKKKAKIVESVATETSLAPHTEDGTSSLKCEQSKINQVSEVNPAETPSKKAKSKKSKERQEPGDVAMLSGECELEVNSSHSNQHQTETLSASVKKSKSVAGSETVEKQSKKAKKSLLEPNGTEHPPRKIETQAAASILEPLSSETPSKKSKTKKATENHQTDSPSKKAVVDVGEGELAANSSSSKSDHVGSIRKSKRKRADSYGENLTSSVTEHVSKEQYNSLMRTENSTENESQESVLAVEVEGTPEPKKRKKHKKDKEKEKNETAENVEEVPPAEELADSLPSSQKKKKKKKQKHREEDVPPVSDPAPEEDSPKKKKKSSKKKEHADVSEQEPL</sequence>
<organism evidence="2 3">
    <name type="scientific">Hemibagrus wyckioides</name>
    <dbReference type="NCBI Taxonomy" id="337641"/>
    <lineage>
        <taxon>Eukaryota</taxon>
        <taxon>Metazoa</taxon>
        <taxon>Chordata</taxon>
        <taxon>Craniata</taxon>
        <taxon>Vertebrata</taxon>
        <taxon>Euteleostomi</taxon>
        <taxon>Actinopterygii</taxon>
        <taxon>Neopterygii</taxon>
        <taxon>Teleostei</taxon>
        <taxon>Ostariophysi</taxon>
        <taxon>Siluriformes</taxon>
        <taxon>Bagridae</taxon>
        <taxon>Hemibagrus</taxon>
    </lineage>
</organism>
<protein>
    <recommendedName>
        <fullName evidence="4">LisH domain-containing protein</fullName>
    </recommendedName>
</protein>
<comment type="caution">
    <text evidence="2">The sequence shown here is derived from an EMBL/GenBank/DDBJ whole genome shotgun (WGS) entry which is preliminary data.</text>
</comment>
<feature type="compositionally biased region" description="Basic residues" evidence="1">
    <location>
        <begin position="84"/>
        <end position="103"/>
    </location>
</feature>
<dbReference type="InterPro" id="IPR006594">
    <property type="entry name" value="LisH"/>
</dbReference>
<feature type="compositionally biased region" description="Low complexity" evidence="1">
    <location>
        <begin position="581"/>
        <end position="592"/>
    </location>
</feature>
<feature type="compositionally biased region" description="Polar residues" evidence="1">
    <location>
        <begin position="431"/>
        <end position="444"/>
    </location>
</feature>
<feature type="region of interest" description="Disordered" evidence="1">
    <location>
        <begin position="157"/>
        <end position="691"/>
    </location>
</feature>
<feature type="compositionally biased region" description="Basic residues" evidence="1">
    <location>
        <begin position="671"/>
        <end position="680"/>
    </location>
</feature>
<feature type="compositionally biased region" description="Polar residues" evidence="1">
    <location>
        <begin position="236"/>
        <end position="251"/>
    </location>
</feature>
<feature type="compositionally biased region" description="Basic and acidic residues" evidence="1">
    <location>
        <begin position="192"/>
        <end position="212"/>
    </location>
</feature>
<accession>A0A9D3SM26</accession>
<evidence type="ECO:0000256" key="1">
    <source>
        <dbReference type="SAM" id="MobiDB-lite"/>
    </source>
</evidence>
<feature type="compositionally biased region" description="Acidic residues" evidence="1">
    <location>
        <begin position="623"/>
        <end position="635"/>
    </location>
</feature>
<feature type="compositionally biased region" description="Polar residues" evidence="1">
    <location>
        <begin position="70"/>
        <end position="83"/>
    </location>
</feature>
<dbReference type="Proteomes" id="UP000824219">
    <property type="component" value="Linkage Group LG14"/>
</dbReference>
<evidence type="ECO:0000313" key="3">
    <source>
        <dbReference type="Proteomes" id="UP000824219"/>
    </source>
</evidence>